<evidence type="ECO:0000313" key="2">
    <source>
        <dbReference type="EMBL" id="MCF1715231.1"/>
    </source>
</evidence>
<proteinExistence type="predicted"/>
<dbReference type="RefSeq" id="WP_234866187.1">
    <property type="nucleotide sequence ID" value="NZ_JAKEVY010000003.1"/>
</dbReference>
<gene>
    <name evidence="2" type="ORF">L0U88_11395</name>
</gene>
<accession>A0ABS9BI04</accession>
<dbReference type="Gene3D" id="1.20.120.450">
    <property type="entry name" value="dinb family like domain"/>
    <property type="match status" value="1"/>
</dbReference>
<dbReference type="Proteomes" id="UP001200145">
    <property type="component" value="Unassembled WGS sequence"/>
</dbReference>
<reference evidence="2 3" key="1">
    <citation type="submission" date="2022-01" db="EMBL/GenBank/DDBJ databases">
        <title>Flavihumibacter sp. nov., isolated from sediment of a river.</title>
        <authorList>
            <person name="Liu H."/>
        </authorList>
    </citation>
    <scope>NUCLEOTIDE SEQUENCE [LARGE SCALE GENOMIC DNA]</scope>
    <source>
        <strain evidence="2 3">RY-1</strain>
    </source>
</reference>
<protein>
    <submittedName>
        <fullName evidence="2">DinB family protein</fullName>
    </submittedName>
</protein>
<dbReference type="Pfam" id="PF12867">
    <property type="entry name" value="DinB_2"/>
    <property type="match status" value="1"/>
</dbReference>
<evidence type="ECO:0000259" key="1">
    <source>
        <dbReference type="Pfam" id="PF12867"/>
    </source>
</evidence>
<feature type="domain" description="DinB-like" evidence="1">
    <location>
        <begin position="34"/>
        <end position="151"/>
    </location>
</feature>
<name>A0ABS9BI04_9BACT</name>
<comment type="caution">
    <text evidence="2">The sequence shown here is derived from an EMBL/GenBank/DDBJ whole genome shotgun (WGS) entry which is preliminary data.</text>
</comment>
<organism evidence="2 3">
    <name type="scientific">Flavihumibacter fluminis</name>
    <dbReference type="NCBI Taxonomy" id="2909236"/>
    <lineage>
        <taxon>Bacteria</taxon>
        <taxon>Pseudomonadati</taxon>
        <taxon>Bacteroidota</taxon>
        <taxon>Chitinophagia</taxon>
        <taxon>Chitinophagales</taxon>
        <taxon>Chitinophagaceae</taxon>
        <taxon>Flavihumibacter</taxon>
    </lineage>
</organism>
<dbReference type="EMBL" id="JAKEVY010000003">
    <property type="protein sequence ID" value="MCF1715231.1"/>
    <property type="molecule type" value="Genomic_DNA"/>
</dbReference>
<dbReference type="InterPro" id="IPR024775">
    <property type="entry name" value="DinB-like"/>
</dbReference>
<keyword evidence="3" id="KW-1185">Reference proteome</keyword>
<dbReference type="InterPro" id="IPR034660">
    <property type="entry name" value="DinB/YfiT-like"/>
</dbReference>
<sequence length="162" mass="18679">MEQFNTIQLTRIIAQLKAIWDGKLWADVNLKEKVSAINETNAFIQPVKDMRSIAEIVSHMLAWRQYTINTIKGISNTLTMESPDNWKSNELLKPIGWKNLLDAFESSNEELITLLNEKDDAFLKQEYVSGSRFEFLLEGIIHHDIYHLGQIGITLKFLSLTQ</sequence>
<dbReference type="SUPFAM" id="SSF109854">
    <property type="entry name" value="DinB/YfiT-like putative metalloenzymes"/>
    <property type="match status" value="1"/>
</dbReference>
<evidence type="ECO:0000313" key="3">
    <source>
        <dbReference type="Proteomes" id="UP001200145"/>
    </source>
</evidence>